<dbReference type="AlphaFoldDB" id="A0A323UTZ1"/>
<proteinExistence type="predicted"/>
<protein>
    <recommendedName>
        <fullName evidence="3">PEP-CTERM protein-sorting domain-containing protein</fullName>
    </recommendedName>
</protein>
<gene>
    <name evidence="1" type="ORF">DNK49_14575</name>
</gene>
<evidence type="ECO:0008006" key="3">
    <source>
        <dbReference type="Google" id="ProtNLM"/>
    </source>
</evidence>
<dbReference type="Proteomes" id="UP000248259">
    <property type="component" value="Unassembled WGS sequence"/>
</dbReference>
<reference evidence="1 2" key="1">
    <citation type="submission" date="2018-06" db="EMBL/GenBank/DDBJ databases">
        <title>Azoarcus communis strain SWub3 genome.</title>
        <authorList>
            <person name="Zorraquino Salvo V."/>
            <person name="Toubiana D."/>
            <person name="Blumwald E."/>
        </authorList>
    </citation>
    <scope>NUCLEOTIDE SEQUENCE [LARGE SCALE GENOMIC DNA]</scope>
    <source>
        <strain evidence="1 2">SWub3</strain>
    </source>
</reference>
<evidence type="ECO:0000313" key="2">
    <source>
        <dbReference type="Proteomes" id="UP000248259"/>
    </source>
</evidence>
<sequence length="201" mass="21836">MQGHLNGVRLLMSRPTAPRTTPFSADTRMNKISHLALAFVTTTFMAFANNACADLVRINQAPLAEISPSPISDLLAEPGGGLFIDVSRSIDPDLDDLITLWEIDLNEDGMFDMRHDLFLGPWFAVPYDLLTGPSLSLGAGDHLVRLRVWDTFGATGFDTAIFTILPAAVATVPEPQTFGLTLAGIAALWGTRRRRLTAQAE</sequence>
<name>A0A323UTZ1_9RHOO</name>
<dbReference type="EMBL" id="QKOE01000010">
    <property type="protein sequence ID" value="PZA15955.1"/>
    <property type="molecule type" value="Genomic_DNA"/>
</dbReference>
<evidence type="ECO:0000313" key="1">
    <source>
        <dbReference type="EMBL" id="PZA15955.1"/>
    </source>
</evidence>
<dbReference type="NCBIfam" id="TIGR02595">
    <property type="entry name" value="PEP_CTERM"/>
    <property type="match status" value="1"/>
</dbReference>
<dbReference type="OrthoDB" id="9795622at2"/>
<organism evidence="1 2">
    <name type="scientific">Parazoarcus communis SWub3 = DSM 12120</name>
    <dbReference type="NCBI Taxonomy" id="1121029"/>
    <lineage>
        <taxon>Bacteria</taxon>
        <taxon>Pseudomonadati</taxon>
        <taxon>Pseudomonadota</taxon>
        <taxon>Betaproteobacteria</taxon>
        <taxon>Rhodocyclales</taxon>
        <taxon>Zoogloeaceae</taxon>
        <taxon>Parazoarcus</taxon>
    </lineage>
</organism>
<dbReference type="InterPro" id="IPR013424">
    <property type="entry name" value="Ice-binding_C"/>
</dbReference>
<accession>A0A323UTZ1</accession>
<comment type="caution">
    <text evidence="1">The sequence shown here is derived from an EMBL/GenBank/DDBJ whole genome shotgun (WGS) entry which is preliminary data.</text>
</comment>
<keyword evidence="2" id="KW-1185">Reference proteome</keyword>